<dbReference type="GO" id="GO:0043683">
    <property type="term" value="P:type IV pilus assembly"/>
    <property type="evidence" value="ECO:0007669"/>
    <property type="project" value="InterPro"/>
</dbReference>
<dbReference type="EMBL" id="CP022187">
    <property type="protein sequence ID" value="AWI77134.1"/>
    <property type="molecule type" value="Genomic_DNA"/>
</dbReference>
<dbReference type="PANTHER" id="PTHR30093">
    <property type="entry name" value="GENERAL SECRETION PATHWAY PROTEIN G"/>
    <property type="match status" value="1"/>
</dbReference>
<dbReference type="InterPro" id="IPR012902">
    <property type="entry name" value="N_methyl_site"/>
</dbReference>
<keyword evidence="1" id="KW-1133">Transmembrane helix</keyword>
<feature type="transmembrane region" description="Helical" evidence="1">
    <location>
        <begin position="12"/>
        <end position="30"/>
    </location>
</feature>
<dbReference type="AlphaFoldDB" id="A0A2U8GUM4"/>
<name>A0A2U8GUM4_9RHOO</name>
<accession>A0A2U8GUM4</accession>
<protein>
    <submittedName>
        <fullName evidence="2">Pilus assembly protein PilE</fullName>
    </submittedName>
</protein>
<gene>
    <name evidence="2" type="ORF">CEW83_19420</name>
</gene>
<dbReference type="Gene3D" id="3.30.700.10">
    <property type="entry name" value="Glycoprotein, Type 4 Pilin"/>
    <property type="match status" value="1"/>
</dbReference>
<sequence length="135" mass="14271">MKGQKGFTLVEVMIVVAIVGILAAVAYPSYQQHVLKTRRAAAAGCLLGHAQFMERYYTTNMTYVGAVLPAVSCTAELSGFYNFGFNAGTPVSATTYLIEATPQGTQTSDTRCGTLGINQVGTKTESGTGTPSDCW</sequence>
<dbReference type="InterPro" id="IPR045584">
    <property type="entry name" value="Pilin-like"/>
</dbReference>
<keyword evidence="3" id="KW-1185">Reference proteome</keyword>
<dbReference type="KEGG" id="acom:CEW83_19420"/>
<dbReference type="InterPro" id="IPR031982">
    <property type="entry name" value="PilE-like"/>
</dbReference>
<keyword evidence="1" id="KW-0812">Transmembrane</keyword>
<dbReference type="PROSITE" id="PS00409">
    <property type="entry name" value="PROKAR_NTER_METHYL"/>
    <property type="match status" value="1"/>
</dbReference>
<dbReference type="NCBIfam" id="TIGR02532">
    <property type="entry name" value="IV_pilin_GFxxxE"/>
    <property type="match status" value="1"/>
</dbReference>
<dbReference type="Pfam" id="PF07963">
    <property type="entry name" value="N_methyl"/>
    <property type="match status" value="1"/>
</dbReference>
<dbReference type="RefSeq" id="WP_108950833.1">
    <property type="nucleotide sequence ID" value="NZ_CP022187.1"/>
</dbReference>
<dbReference type="SUPFAM" id="SSF54523">
    <property type="entry name" value="Pili subunits"/>
    <property type="match status" value="1"/>
</dbReference>
<dbReference type="PANTHER" id="PTHR30093:SF47">
    <property type="entry name" value="TYPE IV PILUS NON-CORE MINOR PILIN PILE"/>
    <property type="match status" value="1"/>
</dbReference>
<organism evidence="2 3">
    <name type="scientific">Parazoarcus communis</name>
    <dbReference type="NCBI Taxonomy" id="41977"/>
    <lineage>
        <taxon>Bacteria</taxon>
        <taxon>Pseudomonadati</taxon>
        <taxon>Pseudomonadota</taxon>
        <taxon>Betaproteobacteria</taxon>
        <taxon>Rhodocyclales</taxon>
        <taxon>Zoogloeaceae</taxon>
        <taxon>Parazoarcus</taxon>
    </lineage>
</organism>
<evidence type="ECO:0000313" key="3">
    <source>
        <dbReference type="Proteomes" id="UP000244930"/>
    </source>
</evidence>
<dbReference type="Proteomes" id="UP000244930">
    <property type="component" value="Chromosome"/>
</dbReference>
<evidence type="ECO:0000256" key="1">
    <source>
        <dbReference type="SAM" id="Phobius"/>
    </source>
</evidence>
<proteinExistence type="predicted"/>
<reference evidence="2 3" key="1">
    <citation type="submission" date="2017-06" db="EMBL/GenBank/DDBJ databases">
        <title>Azoarcus.</title>
        <authorList>
            <person name="Woo J.-H."/>
            <person name="Kim H.-S."/>
        </authorList>
    </citation>
    <scope>NUCLEOTIDE SEQUENCE [LARGE SCALE GENOMIC DNA]</scope>
    <source>
        <strain evidence="2 3">TSPY31</strain>
    </source>
</reference>
<keyword evidence="1" id="KW-0472">Membrane</keyword>
<evidence type="ECO:0000313" key="2">
    <source>
        <dbReference type="EMBL" id="AWI77134.1"/>
    </source>
</evidence>
<dbReference type="Pfam" id="PF16732">
    <property type="entry name" value="ComP_DUS"/>
    <property type="match status" value="1"/>
</dbReference>